<evidence type="ECO:0000313" key="2">
    <source>
        <dbReference type="Proteomes" id="UP000676565"/>
    </source>
</evidence>
<dbReference type="RefSeq" id="WP_210658249.1">
    <property type="nucleotide sequence ID" value="NZ_JAGKQQ010000001.1"/>
</dbReference>
<sequence>MRDFTNRIQVKRVISPVTQTNSDTALVGQIIDRQGFESVTFVIATGGLTDADATFTVLLEEGDNSALSDNTAVADADMISQSTSAPETAASFTFTHDDQVRKLGYIGTKRYLRLTITPSGNNSGAAPLCAMALLANATMQPVVQATA</sequence>
<organism evidence="1 2">
    <name type="scientific">Gemmata palustris</name>
    <dbReference type="NCBI Taxonomy" id="2822762"/>
    <lineage>
        <taxon>Bacteria</taxon>
        <taxon>Pseudomonadati</taxon>
        <taxon>Planctomycetota</taxon>
        <taxon>Planctomycetia</taxon>
        <taxon>Gemmatales</taxon>
        <taxon>Gemmataceae</taxon>
        <taxon>Gemmata</taxon>
    </lineage>
</organism>
<dbReference type="Proteomes" id="UP000676565">
    <property type="component" value="Unassembled WGS sequence"/>
</dbReference>
<comment type="caution">
    <text evidence="1">The sequence shown here is derived from an EMBL/GenBank/DDBJ whole genome shotgun (WGS) entry which is preliminary data.</text>
</comment>
<evidence type="ECO:0000313" key="1">
    <source>
        <dbReference type="EMBL" id="MBP3958350.1"/>
    </source>
</evidence>
<proteinExistence type="predicted"/>
<dbReference type="EMBL" id="JAGKQQ010000001">
    <property type="protein sequence ID" value="MBP3958350.1"/>
    <property type="molecule type" value="Genomic_DNA"/>
</dbReference>
<reference evidence="1 2" key="1">
    <citation type="submission" date="2021-04" db="EMBL/GenBank/DDBJ databases">
        <authorList>
            <person name="Ivanova A."/>
        </authorList>
    </citation>
    <scope>NUCLEOTIDE SEQUENCE [LARGE SCALE GENOMIC DNA]</scope>
    <source>
        <strain evidence="1 2">G18</strain>
    </source>
</reference>
<gene>
    <name evidence="1" type="ORF">J8F10_24135</name>
</gene>
<accession>A0ABS5BXG2</accession>
<name>A0ABS5BXG2_9BACT</name>
<protein>
    <submittedName>
        <fullName evidence="1">Uncharacterized protein</fullName>
    </submittedName>
</protein>
<keyword evidence="2" id="KW-1185">Reference proteome</keyword>